<evidence type="ECO:0000313" key="3">
    <source>
        <dbReference type="Proteomes" id="UP000288805"/>
    </source>
</evidence>
<dbReference type="EMBL" id="QGNW01000764">
    <property type="protein sequence ID" value="RVW62653.1"/>
    <property type="molecule type" value="Genomic_DNA"/>
</dbReference>
<dbReference type="FunFam" id="3.30.70.270:FF:000020">
    <property type="entry name" value="Transposon Tf2-6 polyprotein-like Protein"/>
    <property type="match status" value="1"/>
</dbReference>
<dbReference type="SUPFAM" id="SSF56672">
    <property type="entry name" value="DNA/RNA polymerases"/>
    <property type="match status" value="1"/>
</dbReference>
<dbReference type="Gene3D" id="3.10.10.10">
    <property type="entry name" value="HIV Type 1 Reverse Transcriptase, subunit A, domain 1"/>
    <property type="match status" value="2"/>
</dbReference>
<gene>
    <name evidence="2" type="primary">pol_361</name>
    <name evidence="2" type="ORF">CK203_060752</name>
</gene>
<accession>A0A438FRT5</accession>
<dbReference type="InterPro" id="IPR000477">
    <property type="entry name" value="RT_dom"/>
</dbReference>
<dbReference type="CDD" id="cd01647">
    <property type="entry name" value="RT_LTR"/>
    <property type="match status" value="1"/>
</dbReference>
<dbReference type="InterPro" id="IPR043128">
    <property type="entry name" value="Rev_trsase/Diguanyl_cyclase"/>
</dbReference>
<dbReference type="Proteomes" id="UP000288805">
    <property type="component" value="Unassembled WGS sequence"/>
</dbReference>
<protein>
    <submittedName>
        <fullName evidence="2">Retrovirus-related Pol polyprotein from transposon 297</fullName>
    </submittedName>
</protein>
<dbReference type="InterPro" id="IPR043502">
    <property type="entry name" value="DNA/RNA_pol_sf"/>
</dbReference>
<evidence type="ECO:0000313" key="2">
    <source>
        <dbReference type="EMBL" id="RVW62653.1"/>
    </source>
</evidence>
<reference evidence="2 3" key="1">
    <citation type="journal article" date="2018" name="PLoS Genet.">
        <title>Population sequencing reveals clonal diversity and ancestral inbreeding in the grapevine cultivar Chardonnay.</title>
        <authorList>
            <person name="Roach M.J."/>
            <person name="Johnson D.L."/>
            <person name="Bohlmann J."/>
            <person name="van Vuuren H.J."/>
            <person name="Jones S.J."/>
            <person name="Pretorius I.S."/>
            <person name="Schmidt S.A."/>
            <person name="Borneman A.R."/>
        </authorList>
    </citation>
    <scope>NUCLEOTIDE SEQUENCE [LARGE SCALE GENOMIC DNA]</scope>
    <source>
        <strain evidence="3">cv. Chardonnay</strain>
        <tissue evidence="2">Leaf</tissue>
    </source>
</reference>
<name>A0A438FRT5_VITVI</name>
<dbReference type="InterPro" id="IPR050951">
    <property type="entry name" value="Retrovirus_Pol_polyprotein"/>
</dbReference>
<evidence type="ECO:0000259" key="1">
    <source>
        <dbReference type="Pfam" id="PF00078"/>
    </source>
</evidence>
<sequence>MSMTSYDVEPGAPAVFDMFEVSVLETDGDDSIPDAYTDDIDFIGIGSILDAAPRGPHSAFDIFRVFILDDESVLDVVTSDFTSVEGASDSVDPPLSSDTISGFVTCFDDISDGNNDMSIFEYLTVSQHFPLIALPAPTTHIYDVDDVGDTDDPLGGQSECDSDIEDEKVTPISGSTELIDFGAPDQRGRLGLALLYLLMRGHYLPILPHARPVKHKLRRTTPSWSLQDKEEIRKQLSVGFLSVVEYPKWLSNVVPVPKKDGKILKALEDMEKTSFITEWGTYCYRVMPFGLKNAGATYQRAATTLFHDMMHTDVEVYVDDMIVKSRDKTDHLEALQRFFEMIRQFRLRLNPKKCTFGVDFGKFLGHIVSEQGIEIDPEKIRAILDMPAPRTEKEIRGFLGRLQYISRFIARLIDICEPIFCLLRKNQPTVWSDDCQRAFERNKECLFLLRF</sequence>
<dbReference type="AlphaFoldDB" id="A0A438FRT5"/>
<feature type="domain" description="Reverse transcriptase" evidence="1">
    <location>
        <begin position="279"/>
        <end position="367"/>
    </location>
</feature>
<dbReference type="Gene3D" id="3.30.70.270">
    <property type="match status" value="2"/>
</dbReference>
<dbReference type="PANTHER" id="PTHR37984">
    <property type="entry name" value="PROTEIN CBG26694"/>
    <property type="match status" value="1"/>
</dbReference>
<organism evidence="2 3">
    <name type="scientific">Vitis vinifera</name>
    <name type="common">Grape</name>
    <dbReference type="NCBI Taxonomy" id="29760"/>
    <lineage>
        <taxon>Eukaryota</taxon>
        <taxon>Viridiplantae</taxon>
        <taxon>Streptophyta</taxon>
        <taxon>Embryophyta</taxon>
        <taxon>Tracheophyta</taxon>
        <taxon>Spermatophyta</taxon>
        <taxon>Magnoliopsida</taxon>
        <taxon>eudicotyledons</taxon>
        <taxon>Gunneridae</taxon>
        <taxon>Pentapetalae</taxon>
        <taxon>rosids</taxon>
        <taxon>Vitales</taxon>
        <taxon>Vitaceae</taxon>
        <taxon>Viteae</taxon>
        <taxon>Vitis</taxon>
    </lineage>
</organism>
<dbReference type="PANTHER" id="PTHR37984:SF9">
    <property type="entry name" value="INTEGRASE CATALYTIC DOMAIN-CONTAINING PROTEIN"/>
    <property type="match status" value="1"/>
</dbReference>
<proteinExistence type="predicted"/>
<dbReference type="Pfam" id="PF00078">
    <property type="entry name" value="RVT_1"/>
    <property type="match status" value="1"/>
</dbReference>
<comment type="caution">
    <text evidence="2">The sequence shown here is derived from an EMBL/GenBank/DDBJ whole genome shotgun (WGS) entry which is preliminary data.</text>
</comment>